<feature type="domain" description="Riboflavin kinase" evidence="17">
    <location>
        <begin position="13"/>
        <end position="143"/>
    </location>
</feature>
<dbReference type="SMART" id="SM00904">
    <property type="entry name" value="Flavokinase"/>
    <property type="match status" value="1"/>
</dbReference>
<evidence type="ECO:0000256" key="2">
    <source>
        <dbReference type="ARBA" id="ARBA00005201"/>
    </source>
</evidence>
<organism>
    <name type="scientific">Ixodes scapularis</name>
    <name type="common">Black-legged tick</name>
    <name type="synonym">Deer tick</name>
    <dbReference type="NCBI Taxonomy" id="6945"/>
    <lineage>
        <taxon>Eukaryota</taxon>
        <taxon>Metazoa</taxon>
        <taxon>Ecdysozoa</taxon>
        <taxon>Arthropoda</taxon>
        <taxon>Chelicerata</taxon>
        <taxon>Arachnida</taxon>
        <taxon>Acari</taxon>
        <taxon>Parasitiformes</taxon>
        <taxon>Ixodida</taxon>
        <taxon>Ixodoidea</taxon>
        <taxon>Ixodidae</taxon>
        <taxon>Ixodinae</taxon>
        <taxon>Ixodes</taxon>
    </lineage>
</organism>
<dbReference type="SUPFAM" id="SSF82114">
    <property type="entry name" value="Riboflavin kinase-like"/>
    <property type="match status" value="1"/>
</dbReference>
<evidence type="ECO:0000259" key="17">
    <source>
        <dbReference type="SMART" id="SM00904"/>
    </source>
</evidence>
<sequence length="171" mass="19349">MPVFPSILSSKCMKCLPLFIRGTVVKGFGRGSKQLGIPTANFSHDLVSKLPEELDCGVYYGWAAINDGPVNKMVMSVGWNPYYKNEKKSVETHIMARFPEDFYGAMLRIVVLGYLRPEKNFNSVEELVTAIETDIRDADQNLDREEMLRYKTNDFFTAKPVDEADAVIRAV</sequence>
<dbReference type="InterPro" id="IPR023465">
    <property type="entry name" value="Riboflavin_kinase_dom_sf"/>
</dbReference>
<evidence type="ECO:0000313" key="20">
    <source>
        <dbReference type="Proteomes" id="UP000001555"/>
    </source>
</evidence>
<dbReference type="KEGG" id="isc:8051486"/>
<name>B7PF14_IXOSC</name>
<dbReference type="GO" id="GO:0005739">
    <property type="term" value="C:mitochondrion"/>
    <property type="evidence" value="ECO:0000318"/>
    <property type="project" value="GO_Central"/>
</dbReference>
<evidence type="ECO:0000256" key="9">
    <source>
        <dbReference type="ARBA" id="ARBA00022741"/>
    </source>
</evidence>
<reference evidence="19" key="2">
    <citation type="submission" date="2020-05" db="UniProtKB">
        <authorList>
            <consortium name="EnsemblMetazoa"/>
        </authorList>
    </citation>
    <scope>IDENTIFICATION</scope>
    <source>
        <strain evidence="19">wikel</strain>
    </source>
</reference>
<evidence type="ECO:0000256" key="4">
    <source>
        <dbReference type="ARBA" id="ARBA00017394"/>
    </source>
</evidence>
<keyword evidence="6" id="KW-0288">FMN</keyword>
<comment type="function">
    <text evidence="15">Catalyzes the phosphorylation of riboflavin (vitamin B2) to form flavin-mononucleotide (FMN), hence rate-limiting enzyme in the synthesis of FAD. Essential for TNF-induced reactive oxygen species (ROS) production. Through its interaction with both TNFRSF1A and CYBA, physically and functionally couples TNFRSF1A to NADPH oxidase. TNF-activation of RFK may enhance the incorporation of FAD in NADPH oxidase, a critical step for the assembly and activation of NADPH oxidase.</text>
</comment>
<dbReference type="OrthoDB" id="276388at2759"/>
<keyword evidence="12" id="KW-0067">ATP-binding</keyword>
<evidence type="ECO:0000313" key="18">
    <source>
        <dbReference type="EMBL" id="EEC05186.1"/>
    </source>
</evidence>
<dbReference type="PANTHER" id="PTHR22749:SF6">
    <property type="entry name" value="RIBOFLAVIN KINASE"/>
    <property type="match status" value="1"/>
</dbReference>
<dbReference type="HOGENOM" id="CLU_048437_3_3_1"/>
<dbReference type="EMBL" id="ABJB010733599">
    <property type="status" value="NOT_ANNOTATED_CDS"/>
    <property type="molecule type" value="Genomic_DNA"/>
</dbReference>
<keyword evidence="18" id="KW-0548">Nucleotidyltransferase</keyword>
<evidence type="ECO:0000256" key="12">
    <source>
        <dbReference type="ARBA" id="ARBA00022840"/>
    </source>
</evidence>
<dbReference type="OMA" id="NGEVHKM"/>
<dbReference type="PaxDb" id="6945-B7PF14"/>
<dbReference type="Pfam" id="PF01687">
    <property type="entry name" value="Flavokinase"/>
    <property type="match status" value="1"/>
</dbReference>
<comment type="cofactor">
    <cofactor evidence="1">
        <name>Zn(2+)</name>
        <dbReference type="ChEBI" id="CHEBI:29105"/>
    </cofactor>
</comment>
<accession>B7PF14</accession>
<dbReference type="UniPathway" id="UPA00276">
    <property type="reaction ID" value="UER00406"/>
</dbReference>
<keyword evidence="11" id="KW-0862">Zinc</keyword>
<keyword evidence="5" id="KW-0285">Flavoprotein</keyword>
<dbReference type="GO" id="GO:0005524">
    <property type="term" value="F:ATP binding"/>
    <property type="evidence" value="ECO:0007669"/>
    <property type="project" value="UniProtKB-KW"/>
</dbReference>
<evidence type="ECO:0000256" key="13">
    <source>
        <dbReference type="ARBA" id="ARBA00029789"/>
    </source>
</evidence>
<evidence type="ECO:0000256" key="14">
    <source>
        <dbReference type="ARBA" id="ARBA00050912"/>
    </source>
</evidence>
<keyword evidence="10 18" id="KW-0418">Kinase</keyword>
<dbReference type="InParanoid" id="B7PF14"/>
<gene>
    <name evidence="19" type="primary">8051486</name>
    <name evidence="18" type="ORF">IscW_ISCW018024</name>
</gene>
<dbReference type="GO" id="GO:0016779">
    <property type="term" value="F:nucleotidyltransferase activity"/>
    <property type="evidence" value="ECO:0007669"/>
    <property type="project" value="UniProtKB-KW"/>
</dbReference>
<dbReference type="VEuPathDB" id="VectorBase:ISCP_006556"/>
<reference evidence="18 20" key="1">
    <citation type="submission" date="2008-03" db="EMBL/GenBank/DDBJ databases">
        <title>Annotation of Ixodes scapularis.</title>
        <authorList>
            <consortium name="Ixodes scapularis Genome Project Consortium"/>
            <person name="Caler E."/>
            <person name="Hannick L.I."/>
            <person name="Bidwell S."/>
            <person name="Joardar V."/>
            <person name="Thiagarajan M."/>
            <person name="Amedeo P."/>
            <person name="Galinsky K.J."/>
            <person name="Schobel S."/>
            <person name="Inman J."/>
            <person name="Hostetler J."/>
            <person name="Miller J."/>
            <person name="Hammond M."/>
            <person name="Megy K."/>
            <person name="Lawson D."/>
            <person name="Kodira C."/>
            <person name="Sutton G."/>
            <person name="Meyer J."/>
            <person name="Hill C.A."/>
            <person name="Birren B."/>
            <person name="Nene V."/>
            <person name="Collins F."/>
            <person name="Alarcon-Chaidez F."/>
            <person name="Wikel S."/>
            <person name="Strausberg R."/>
        </authorList>
    </citation>
    <scope>NUCLEOTIDE SEQUENCE [LARGE SCALE GENOMIC DNA]</scope>
    <source>
        <strain evidence="20">Wikel</strain>
        <strain evidence="18">Wikel colony</strain>
    </source>
</reference>
<keyword evidence="7 18" id="KW-0808">Transferase</keyword>
<dbReference type="EMBL" id="DS698884">
    <property type="protein sequence ID" value="EEC05186.1"/>
    <property type="molecule type" value="Genomic_DNA"/>
</dbReference>
<dbReference type="GO" id="GO:0009231">
    <property type="term" value="P:riboflavin biosynthetic process"/>
    <property type="evidence" value="ECO:0007669"/>
    <property type="project" value="InterPro"/>
</dbReference>
<keyword evidence="9" id="KW-0547">Nucleotide-binding</keyword>
<dbReference type="EC" id="2.7.1.26" evidence="3"/>
<dbReference type="VEuPathDB" id="VectorBase:ISCW018024"/>
<protein>
    <recommendedName>
        <fullName evidence="4">Riboflavin kinase</fullName>
        <ecNumber evidence="3">2.7.1.26</ecNumber>
    </recommendedName>
    <alternativeName>
        <fullName evidence="16">ATP:riboflavin 5'-phosphotransferase</fullName>
    </alternativeName>
    <alternativeName>
        <fullName evidence="13">Flavokinase</fullName>
    </alternativeName>
</protein>
<dbReference type="VEuPathDB" id="VectorBase:ISCI018024"/>
<evidence type="ECO:0000256" key="5">
    <source>
        <dbReference type="ARBA" id="ARBA00022630"/>
    </source>
</evidence>
<keyword evidence="20" id="KW-1185">Reference proteome</keyword>
<evidence type="ECO:0007829" key="21">
    <source>
        <dbReference type="PeptideAtlas" id="B7PF14"/>
    </source>
</evidence>
<evidence type="ECO:0000256" key="10">
    <source>
        <dbReference type="ARBA" id="ARBA00022777"/>
    </source>
</evidence>
<dbReference type="Proteomes" id="UP000001555">
    <property type="component" value="Unassembled WGS sequence"/>
</dbReference>
<evidence type="ECO:0000256" key="15">
    <source>
        <dbReference type="ARBA" id="ARBA00054097"/>
    </source>
</evidence>
<dbReference type="PANTHER" id="PTHR22749">
    <property type="entry name" value="RIBOFLAVIN KINASE/FMN ADENYLYLTRANSFERASE"/>
    <property type="match status" value="1"/>
</dbReference>
<evidence type="ECO:0000256" key="11">
    <source>
        <dbReference type="ARBA" id="ARBA00022833"/>
    </source>
</evidence>
<dbReference type="EnsemblMetazoa" id="ISCW018024-RA">
    <property type="protein sequence ID" value="ISCW018024-PA"/>
    <property type="gene ID" value="ISCW018024"/>
</dbReference>
<evidence type="ECO:0000256" key="1">
    <source>
        <dbReference type="ARBA" id="ARBA00001947"/>
    </source>
</evidence>
<evidence type="ECO:0000256" key="6">
    <source>
        <dbReference type="ARBA" id="ARBA00022643"/>
    </source>
</evidence>
<dbReference type="FunCoup" id="B7PF14">
    <property type="interactions" value="916"/>
</dbReference>
<dbReference type="GO" id="GO:0009398">
    <property type="term" value="P:FMN biosynthetic process"/>
    <property type="evidence" value="ECO:0000318"/>
    <property type="project" value="GO_Central"/>
</dbReference>
<dbReference type="AlphaFoldDB" id="B7PF14"/>
<dbReference type="InterPro" id="IPR023468">
    <property type="entry name" value="Riboflavin_kinase"/>
</dbReference>
<evidence type="ECO:0000256" key="8">
    <source>
        <dbReference type="ARBA" id="ARBA00022723"/>
    </source>
</evidence>
<keyword evidence="21" id="KW-1267">Proteomics identification</keyword>
<evidence type="ECO:0000256" key="3">
    <source>
        <dbReference type="ARBA" id="ARBA00012105"/>
    </source>
</evidence>
<evidence type="ECO:0000256" key="16">
    <source>
        <dbReference type="ARBA" id="ARBA00077632"/>
    </source>
</evidence>
<comment type="pathway">
    <text evidence="2">Cofactor biosynthesis; FMN biosynthesis; FMN from riboflavin (ATP route): step 1/1.</text>
</comment>
<evidence type="ECO:0000313" key="19">
    <source>
        <dbReference type="EnsemblMetazoa" id="ISCW018024-PA"/>
    </source>
</evidence>
<dbReference type="EMBL" id="ABJB010054457">
    <property type="status" value="NOT_ANNOTATED_CDS"/>
    <property type="molecule type" value="Genomic_DNA"/>
</dbReference>
<dbReference type="GO" id="GO:0046872">
    <property type="term" value="F:metal ion binding"/>
    <property type="evidence" value="ECO:0007669"/>
    <property type="project" value="UniProtKB-KW"/>
</dbReference>
<dbReference type="GO" id="GO:0008531">
    <property type="term" value="F:riboflavin kinase activity"/>
    <property type="evidence" value="ECO:0000318"/>
    <property type="project" value="GO_Central"/>
</dbReference>
<keyword evidence="8" id="KW-0479">Metal-binding</keyword>
<dbReference type="GO" id="GO:0006771">
    <property type="term" value="P:riboflavin metabolic process"/>
    <property type="evidence" value="ECO:0000318"/>
    <property type="project" value="GO_Central"/>
</dbReference>
<dbReference type="Gene3D" id="2.40.30.30">
    <property type="entry name" value="Riboflavin kinase-like"/>
    <property type="match status" value="1"/>
</dbReference>
<dbReference type="STRING" id="6945.B7PF14"/>
<dbReference type="FunFam" id="2.40.30.30:FF:000002">
    <property type="entry name" value="Riboflavin kinase, putative"/>
    <property type="match status" value="1"/>
</dbReference>
<proteinExistence type="evidence at protein level"/>
<evidence type="ECO:0000256" key="7">
    <source>
        <dbReference type="ARBA" id="ARBA00022679"/>
    </source>
</evidence>
<dbReference type="InterPro" id="IPR015865">
    <property type="entry name" value="Riboflavin_kinase_bac/euk"/>
</dbReference>
<comment type="catalytic activity">
    <reaction evidence="14">
        <text>riboflavin + ATP = FMN + ADP + H(+)</text>
        <dbReference type="Rhea" id="RHEA:14357"/>
        <dbReference type="ChEBI" id="CHEBI:15378"/>
        <dbReference type="ChEBI" id="CHEBI:30616"/>
        <dbReference type="ChEBI" id="CHEBI:57986"/>
        <dbReference type="ChEBI" id="CHEBI:58210"/>
        <dbReference type="ChEBI" id="CHEBI:456216"/>
        <dbReference type="EC" id="2.7.1.26"/>
    </reaction>
    <physiologicalReaction direction="left-to-right" evidence="14">
        <dbReference type="Rhea" id="RHEA:14358"/>
    </physiologicalReaction>
</comment>